<sequence>MTPEAFAALGAGGIGAAGAAAGMGAGTAAASTASGAGNGLLSQFGNYLTTADGMKTALGVASALGGAAGGAKGESAEKTTSTELPSHLQGPVSNLFGQATGLLNAQLPETIAQGQSTVKQGQGLLGMPIAGNGTGLLNMPKNNVKDLAKVKLGTVNFNNNPYMKDAEAALGMRTRELLSDNNLQIQGNAVSSGGLGGSRQGLAQGIAAGKAADYLQSNLAGMYSNARENQSNRNLTQYGMDQNYNLAGRGQNIQLRGQDLSKYQGDQQFYGQQRQQDQSGAALGAGLVAQGQQAPWNTLGNANDIFKSYFGNGNQTTSAQSGGGWSGALGGLMQGIGYGSKMGWWGS</sequence>
<reference evidence="1 2" key="1">
    <citation type="submission" date="2020-05" db="EMBL/GenBank/DDBJ databases">
        <title>Ramlibacter rhizophilus sp. nov., isolated from rhizosphere soil of national flower Mugunghwa from South Korea.</title>
        <authorList>
            <person name="Zheng-Fei Y."/>
            <person name="Huan T."/>
        </authorList>
    </citation>
    <scope>NUCLEOTIDE SEQUENCE [LARGE SCALE GENOMIC DNA]</scope>
    <source>
        <strain evidence="1 2">H242</strain>
    </source>
</reference>
<dbReference type="EMBL" id="CP053418">
    <property type="protein sequence ID" value="QJW84366.1"/>
    <property type="molecule type" value="Genomic_DNA"/>
</dbReference>
<evidence type="ECO:0000313" key="1">
    <source>
        <dbReference type="EMBL" id="QJW84366.1"/>
    </source>
</evidence>
<gene>
    <name evidence="1" type="ORF">HK414_13015</name>
</gene>
<name>A0ABX6P5G2_9BURK</name>
<organism evidence="1 2">
    <name type="scientific">Ramlibacter terrae</name>
    <dbReference type="NCBI Taxonomy" id="2732511"/>
    <lineage>
        <taxon>Bacteria</taxon>
        <taxon>Pseudomonadati</taxon>
        <taxon>Pseudomonadota</taxon>
        <taxon>Betaproteobacteria</taxon>
        <taxon>Burkholderiales</taxon>
        <taxon>Comamonadaceae</taxon>
        <taxon>Ramlibacter</taxon>
    </lineage>
</organism>
<dbReference type="Proteomes" id="UP000500826">
    <property type="component" value="Chromosome"/>
</dbReference>
<protein>
    <submittedName>
        <fullName evidence="1">Uncharacterized protein</fullName>
    </submittedName>
</protein>
<proteinExistence type="predicted"/>
<accession>A0ABX6P5G2</accession>
<evidence type="ECO:0000313" key="2">
    <source>
        <dbReference type="Proteomes" id="UP000500826"/>
    </source>
</evidence>
<keyword evidence="2" id="KW-1185">Reference proteome</keyword>